<dbReference type="Proteomes" id="UP000814140">
    <property type="component" value="Unassembled WGS sequence"/>
</dbReference>
<dbReference type="EMBL" id="MU277286">
    <property type="protein sequence ID" value="KAI0055592.1"/>
    <property type="molecule type" value="Genomic_DNA"/>
</dbReference>
<evidence type="ECO:0000313" key="1">
    <source>
        <dbReference type="EMBL" id="KAI0055592.1"/>
    </source>
</evidence>
<proteinExistence type="predicted"/>
<keyword evidence="2" id="KW-1185">Reference proteome</keyword>
<gene>
    <name evidence="1" type="ORF">BV25DRAFT_164314</name>
</gene>
<reference evidence="1" key="2">
    <citation type="journal article" date="2022" name="New Phytol.">
        <title>Evolutionary transition to the ectomycorrhizal habit in the genomes of a hyperdiverse lineage of mushroom-forming fungi.</title>
        <authorList>
            <person name="Looney B."/>
            <person name="Miyauchi S."/>
            <person name="Morin E."/>
            <person name="Drula E."/>
            <person name="Courty P.E."/>
            <person name="Kohler A."/>
            <person name="Kuo A."/>
            <person name="LaButti K."/>
            <person name="Pangilinan J."/>
            <person name="Lipzen A."/>
            <person name="Riley R."/>
            <person name="Andreopoulos W."/>
            <person name="He G."/>
            <person name="Johnson J."/>
            <person name="Nolan M."/>
            <person name="Tritt A."/>
            <person name="Barry K.W."/>
            <person name="Grigoriev I.V."/>
            <person name="Nagy L.G."/>
            <person name="Hibbett D."/>
            <person name="Henrissat B."/>
            <person name="Matheny P.B."/>
            <person name="Labbe J."/>
            <person name="Martin F.M."/>
        </authorList>
    </citation>
    <scope>NUCLEOTIDE SEQUENCE</scope>
    <source>
        <strain evidence="1">HHB10654</strain>
    </source>
</reference>
<sequence>MGFRRVFLSSFFSLTLFGGAGGCNFVVWIASRIALESRERIPQHRAPRVRQINERDKVRVLAWPICVDMAMSVSYRAEQVPPARLSSPLRRAHVCVVISAPGPGHQTRCAWTRTRMGWEDPRRRRTHFELAMMRVCTPFDGRWTGTGRSLRIQGPPRVSHGPARTRVIVAQGGRAGRGAACDYRAGGPGPFVVVFVF</sequence>
<name>A0ACB8SH76_9AGAM</name>
<protein>
    <submittedName>
        <fullName evidence="1">Uncharacterized protein</fullName>
    </submittedName>
</protein>
<organism evidence="1 2">
    <name type="scientific">Artomyces pyxidatus</name>
    <dbReference type="NCBI Taxonomy" id="48021"/>
    <lineage>
        <taxon>Eukaryota</taxon>
        <taxon>Fungi</taxon>
        <taxon>Dikarya</taxon>
        <taxon>Basidiomycota</taxon>
        <taxon>Agaricomycotina</taxon>
        <taxon>Agaricomycetes</taxon>
        <taxon>Russulales</taxon>
        <taxon>Auriscalpiaceae</taxon>
        <taxon>Artomyces</taxon>
    </lineage>
</organism>
<evidence type="ECO:0000313" key="2">
    <source>
        <dbReference type="Proteomes" id="UP000814140"/>
    </source>
</evidence>
<reference evidence="1" key="1">
    <citation type="submission" date="2021-03" db="EMBL/GenBank/DDBJ databases">
        <authorList>
            <consortium name="DOE Joint Genome Institute"/>
            <person name="Ahrendt S."/>
            <person name="Looney B.P."/>
            <person name="Miyauchi S."/>
            <person name="Morin E."/>
            <person name="Drula E."/>
            <person name="Courty P.E."/>
            <person name="Chicoki N."/>
            <person name="Fauchery L."/>
            <person name="Kohler A."/>
            <person name="Kuo A."/>
            <person name="Labutti K."/>
            <person name="Pangilinan J."/>
            <person name="Lipzen A."/>
            <person name="Riley R."/>
            <person name="Andreopoulos W."/>
            <person name="He G."/>
            <person name="Johnson J."/>
            <person name="Barry K.W."/>
            <person name="Grigoriev I.V."/>
            <person name="Nagy L."/>
            <person name="Hibbett D."/>
            <person name="Henrissat B."/>
            <person name="Matheny P.B."/>
            <person name="Labbe J."/>
            <person name="Martin F."/>
        </authorList>
    </citation>
    <scope>NUCLEOTIDE SEQUENCE</scope>
    <source>
        <strain evidence="1">HHB10654</strain>
    </source>
</reference>
<accession>A0ACB8SH76</accession>
<comment type="caution">
    <text evidence="1">The sequence shown here is derived from an EMBL/GenBank/DDBJ whole genome shotgun (WGS) entry which is preliminary data.</text>
</comment>